<sequence>MKKTLLALSVTSALTSSLAFAAPEAGETQIDETLVVTANRTLENKFDVLAAVDVFDRDAIEEIQPLSVGDLLNRLAGINVVNQGTKANNSSVFVRGANSDHVLILINGVRVGSATLGIKSLASLSLPLIERIEVVRGPRAAQWGSDAIGGVVQIFTRDFASGEGQIGSLYGSDNTWQAYGAIGFGNSEHNYTLSASKESSDGYDVNRANPNNPWEVEQPDEDGYELESVAIRGTSRFTNTYQLEFSSQLEQGDVEFDSSQGDESEFKNHHILLRNHFQLENSNLQLSYANSRDRDITSGNNTTPGLLETRRDQLSGLIQIPLGEASELVAGADWYKEDINSSASSQYAKDKRKTRAFYLTGRHQLDRLKLEASLRRDKVERINSETTYQLGAGYQVNDNLLVAVTHSTAFKAPTFNDLYHPFGGNEDLTSETADNTELLVRYQEDGYSAEVSLYHTDYDDLIEWAPIDPNDPFSVWSPANIDQADIKGIEATLSADLFGTSNSLTLSHTDAENDKTGLQLARRPYFSANYSIHYQGNNWDAAVDINHQGSRYNDASHNQHLGSYTLVNLVINYQLTEQFKLSAKVDNLTDKSYETSLFYPGAERGYSLNLDYRF</sequence>
<reference evidence="17 18" key="1">
    <citation type="journal article" date="2015" name="Genome Announc.">
        <title>Draft Genome Sequences of Marine Isolates of Thalassomonas viridans and Thalassomonas actiniarum.</title>
        <authorList>
            <person name="Olonade I."/>
            <person name="van Zyl L.J."/>
            <person name="Trindade M."/>
        </authorList>
    </citation>
    <scope>NUCLEOTIDE SEQUENCE [LARGE SCALE GENOMIC DNA]</scope>
    <source>
        <strain evidence="17 18">XOM25</strain>
    </source>
</reference>
<dbReference type="PROSITE" id="PS01156">
    <property type="entry name" value="TONB_DEPENDENT_REC_2"/>
    <property type="match status" value="1"/>
</dbReference>
<keyword evidence="5 14" id="KW-0732">Signal</keyword>
<evidence type="ECO:0000256" key="13">
    <source>
        <dbReference type="RuleBase" id="RU003357"/>
    </source>
</evidence>
<dbReference type="SUPFAM" id="SSF56935">
    <property type="entry name" value="Porins"/>
    <property type="match status" value="1"/>
</dbReference>
<evidence type="ECO:0000256" key="1">
    <source>
        <dbReference type="ARBA" id="ARBA00004571"/>
    </source>
</evidence>
<dbReference type="GO" id="GO:0009279">
    <property type="term" value="C:cell outer membrane"/>
    <property type="evidence" value="ECO:0007669"/>
    <property type="project" value="UniProtKB-SubCell"/>
</dbReference>
<dbReference type="InterPro" id="IPR010916">
    <property type="entry name" value="TonB_box_CS"/>
</dbReference>
<keyword evidence="2 10" id="KW-0813">Transport</keyword>
<dbReference type="PROSITE" id="PS00430">
    <property type="entry name" value="TONB_DEPENDENT_REC_1"/>
    <property type="match status" value="1"/>
</dbReference>
<evidence type="ECO:0000256" key="3">
    <source>
        <dbReference type="ARBA" id="ARBA00022452"/>
    </source>
</evidence>
<evidence type="ECO:0000313" key="18">
    <source>
        <dbReference type="Proteomes" id="UP000032352"/>
    </source>
</evidence>
<evidence type="ECO:0000256" key="6">
    <source>
        <dbReference type="ARBA" id="ARBA00023065"/>
    </source>
</evidence>
<proteinExistence type="inferred from homology"/>
<keyword evidence="4 10" id="KW-0812">Transmembrane</keyword>
<dbReference type="InterPro" id="IPR039426">
    <property type="entry name" value="TonB-dep_rcpt-like"/>
</dbReference>
<name>A0AAF0CAP3_9GAMM</name>
<keyword evidence="18" id="KW-1185">Reference proteome</keyword>
<dbReference type="CDD" id="cd01347">
    <property type="entry name" value="ligand_gated_channel"/>
    <property type="match status" value="1"/>
</dbReference>
<dbReference type="InterPro" id="IPR000531">
    <property type="entry name" value="Beta-barrel_TonB"/>
</dbReference>
<feature type="short sequence motif" description="TonB box" evidence="11">
    <location>
        <begin position="33"/>
        <end position="39"/>
    </location>
</feature>
<evidence type="ECO:0000256" key="14">
    <source>
        <dbReference type="SAM" id="SignalP"/>
    </source>
</evidence>
<dbReference type="RefSeq" id="WP_044839128.1">
    <property type="nucleotide sequence ID" value="NZ_CP059733.1"/>
</dbReference>
<keyword evidence="6" id="KW-0406">Ion transport</keyword>
<evidence type="ECO:0000256" key="11">
    <source>
        <dbReference type="PROSITE-ProRule" id="PRU10143"/>
    </source>
</evidence>
<dbReference type="Gene3D" id="2.170.130.10">
    <property type="entry name" value="TonB-dependent receptor, plug domain"/>
    <property type="match status" value="1"/>
</dbReference>
<dbReference type="Pfam" id="PF00593">
    <property type="entry name" value="TonB_dep_Rec_b-barrel"/>
    <property type="match status" value="1"/>
</dbReference>
<evidence type="ECO:0000256" key="9">
    <source>
        <dbReference type="ARBA" id="ARBA00023237"/>
    </source>
</evidence>
<feature type="short sequence motif" description="TonB C-terminal box" evidence="12">
    <location>
        <begin position="597"/>
        <end position="614"/>
    </location>
</feature>
<dbReference type="PROSITE" id="PS52016">
    <property type="entry name" value="TONB_DEPENDENT_REC_3"/>
    <property type="match status" value="1"/>
</dbReference>
<dbReference type="GO" id="GO:0015889">
    <property type="term" value="P:cobalamin transport"/>
    <property type="evidence" value="ECO:0007669"/>
    <property type="project" value="TreeGrafter"/>
</dbReference>
<comment type="similarity">
    <text evidence="10 13">Belongs to the TonB-dependent receptor family.</text>
</comment>
<feature type="domain" description="TonB-dependent receptor-like beta-barrel" evidence="15">
    <location>
        <begin position="199"/>
        <end position="588"/>
    </location>
</feature>
<dbReference type="PANTHER" id="PTHR30069:SF53">
    <property type="entry name" value="COLICIN I RECEPTOR-RELATED"/>
    <property type="match status" value="1"/>
</dbReference>
<accession>A0AAF0CAP3</accession>
<evidence type="ECO:0000313" key="17">
    <source>
        <dbReference type="EMBL" id="WDE06540.1"/>
    </source>
</evidence>
<dbReference type="Pfam" id="PF07715">
    <property type="entry name" value="Plug"/>
    <property type="match status" value="1"/>
</dbReference>
<comment type="subcellular location">
    <subcellularLocation>
        <location evidence="1 10">Cell outer membrane</location>
        <topology evidence="1 10">Multi-pass membrane protein</topology>
    </subcellularLocation>
</comment>
<organism evidence="17 18">
    <name type="scientific">Thalassomonas viridans</name>
    <dbReference type="NCBI Taxonomy" id="137584"/>
    <lineage>
        <taxon>Bacteria</taxon>
        <taxon>Pseudomonadati</taxon>
        <taxon>Pseudomonadota</taxon>
        <taxon>Gammaproteobacteria</taxon>
        <taxon>Alteromonadales</taxon>
        <taxon>Colwelliaceae</taxon>
        <taxon>Thalassomonas</taxon>
    </lineage>
</organism>
<evidence type="ECO:0000256" key="8">
    <source>
        <dbReference type="ARBA" id="ARBA00023136"/>
    </source>
</evidence>
<evidence type="ECO:0000256" key="10">
    <source>
        <dbReference type="PROSITE-ProRule" id="PRU01360"/>
    </source>
</evidence>
<evidence type="ECO:0000259" key="15">
    <source>
        <dbReference type="Pfam" id="PF00593"/>
    </source>
</evidence>
<keyword evidence="17" id="KW-0675">Receptor</keyword>
<feature type="signal peptide" evidence="14">
    <location>
        <begin position="1"/>
        <end position="21"/>
    </location>
</feature>
<dbReference type="Gene3D" id="2.40.170.20">
    <property type="entry name" value="TonB-dependent receptor, beta-barrel domain"/>
    <property type="match status" value="1"/>
</dbReference>
<evidence type="ECO:0000256" key="7">
    <source>
        <dbReference type="ARBA" id="ARBA00023077"/>
    </source>
</evidence>
<evidence type="ECO:0000259" key="16">
    <source>
        <dbReference type="Pfam" id="PF07715"/>
    </source>
</evidence>
<dbReference type="InterPro" id="IPR012910">
    <property type="entry name" value="Plug_dom"/>
</dbReference>
<dbReference type="KEGG" id="tvd:SG34_006380"/>
<dbReference type="AlphaFoldDB" id="A0AAF0CAP3"/>
<protein>
    <submittedName>
        <fullName evidence="17">TonB-dependent receptor</fullName>
    </submittedName>
</protein>
<feature type="chain" id="PRO_5042290699" evidence="14">
    <location>
        <begin position="22"/>
        <end position="614"/>
    </location>
</feature>
<keyword evidence="8 10" id="KW-0472">Membrane</keyword>
<dbReference type="PANTHER" id="PTHR30069">
    <property type="entry name" value="TONB-DEPENDENT OUTER MEMBRANE RECEPTOR"/>
    <property type="match status" value="1"/>
</dbReference>
<evidence type="ECO:0000256" key="2">
    <source>
        <dbReference type="ARBA" id="ARBA00022448"/>
    </source>
</evidence>
<evidence type="ECO:0000256" key="4">
    <source>
        <dbReference type="ARBA" id="ARBA00022692"/>
    </source>
</evidence>
<dbReference type="GO" id="GO:0006811">
    <property type="term" value="P:monoatomic ion transport"/>
    <property type="evidence" value="ECO:0007669"/>
    <property type="project" value="UniProtKB-KW"/>
</dbReference>
<feature type="domain" description="TonB-dependent receptor plug" evidence="16">
    <location>
        <begin position="45"/>
        <end position="151"/>
    </location>
</feature>
<keyword evidence="9 10" id="KW-0998">Cell outer membrane</keyword>
<dbReference type="InterPro" id="IPR010917">
    <property type="entry name" value="TonB_rcpt_CS"/>
</dbReference>
<keyword evidence="3 10" id="KW-1134">Transmembrane beta strand</keyword>
<dbReference type="InterPro" id="IPR036942">
    <property type="entry name" value="Beta-barrel_TonB_sf"/>
</dbReference>
<dbReference type="InterPro" id="IPR037066">
    <property type="entry name" value="Plug_dom_sf"/>
</dbReference>
<evidence type="ECO:0000256" key="12">
    <source>
        <dbReference type="PROSITE-ProRule" id="PRU10144"/>
    </source>
</evidence>
<reference evidence="17 18" key="2">
    <citation type="journal article" date="2022" name="Mar. Drugs">
        <title>Bioassay-Guided Fractionation Leads to the Detection of Cholic Acid Generated by the Rare Thalassomonas sp.</title>
        <authorList>
            <person name="Pheiffer F."/>
            <person name="Schneider Y.K."/>
            <person name="Hansen E.H."/>
            <person name="Andersen J.H."/>
            <person name="Isaksson J."/>
            <person name="Busche T."/>
            <person name="R C."/>
            <person name="Kalinowski J."/>
            <person name="Zyl L.V."/>
            <person name="Trindade M."/>
        </authorList>
    </citation>
    <scope>NUCLEOTIDE SEQUENCE [LARGE SCALE GENOMIC DNA]</scope>
    <source>
        <strain evidence="17 18">XOM25</strain>
    </source>
</reference>
<gene>
    <name evidence="17" type="ORF">SG34_006380</name>
</gene>
<evidence type="ECO:0000256" key="5">
    <source>
        <dbReference type="ARBA" id="ARBA00022729"/>
    </source>
</evidence>
<dbReference type="Proteomes" id="UP000032352">
    <property type="component" value="Chromosome"/>
</dbReference>
<dbReference type="EMBL" id="CP059733">
    <property type="protein sequence ID" value="WDE06540.1"/>
    <property type="molecule type" value="Genomic_DNA"/>
</dbReference>
<keyword evidence="7 11" id="KW-0798">TonB box</keyword>